<proteinExistence type="predicted"/>
<feature type="region of interest" description="Disordered" evidence="1">
    <location>
        <begin position="55"/>
        <end position="98"/>
    </location>
</feature>
<keyword evidence="3" id="KW-1185">Reference proteome</keyword>
<evidence type="ECO:0000313" key="3">
    <source>
        <dbReference type="Proteomes" id="UP000467841"/>
    </source>
</evidence>
<evidence type="ECO:0000256" key="1">
    <source>
        <dbReference type="SAM" id="MobiDB-lite"/>
    </source>
</evidence>
<name>A0A6D2HG84_9BRAS</name>
<organism evidence="2 3">
    <name type="scientific">Microthlaspi erraticum</name>
    <dbReference type="NCBI Taxonomy" id="1685480"/>
    <lineage>
        <taxon>Eukaryota</taxon>
        <taxon>Viridiplantae</taxon>
        <taxon>Streptophyta</taxon>
        <taxon>Embryophyta</taxon>
        <taxon>Tracheophyta</taxon>
        <taxon>Spermatophyta</taxon>
        <taxon>Magnoliopsida</taxon>
        <taxon>eudicotyledons</taxon>
        <taxon>Gunneridae</taxon>
        <taxon>Pentapetalae</taxon>
        <taxon>rosids</taxon>
        <taxon>malvids</taxon>
        <taxon>Brassicales</taxon>
        <taxon>Brassicaceae</taxon>
        <taxon>Coluteocarpeae</taxon>
        <taxon>Microthlaspi</taxon>
    </lineage>
</organism>
<feature type="compositionally biased region" description="Basic and acidic residues" evidence="1">
    <location>
        <begin position="55"/>
        <end position="67"/>
    </location>
</feature>
<reference evidence="2" key="1">
    <citation type="submission" date="2020-01" db="EMBL/GenBank/DDBJ databases">
        <authorList>
            <person name="Mishra B."/>
        </authorList>
    </citation>
    <scope>NUCLEOTIDE SEQUENCE [LARGE SCALE GENOMIC DNA]</scope>
</reference>
<dbReference type="OrthoDB" id="1748042at2759"/>
<gene>
    <name evidence="2" type="ORF">MERR_LOCUS961</name>
</gene>
<accession>A0A6D2HG84</accession>
<comment type="caution">
    <text evidence="2">The sequence shown here is derived from an EMBL/GenBank/DDBJ whole genome shotgun (WGS) entry which is preliminary data.</text>
</comment>
<protein>
    <submittedName>
        <fullName evidence="2">Uncharacterized protein</fullName>
    </submittedName>
</protein>
<dbReference type="AlphaFoldDB" id="A0A6D2HG84"/>
<evidence type="ECO:0000313" key="2">
    <source>
        <dbReference type="EMBL" id="CAA7013727.1"/>
    </source>
</evidence>
<dbReference type="EMBL" id="CACVBM020000066">
    <property type="protein sequence ID" value="CAA7013727.1"/>
    <property type="molecule type" value="Genomic_DNA"/>
</dbReference>
<sequence length="119" mass="13730">MAALDEMKSTKSRRASVSVDAMLEALIKRHRQEEKVVKEEEEMLIKSIKFGKRARVDEDMRSDEEKEKKKKPMTKRRDCSKSNIQISSLPRITTSKKTAKLPMGLKSLCHNYGTDDEET</sequence>
<dbReference type="Proteomes" id="UP000467841">
    <property type="component" value="Unassembled WGS sequence"/>
</dbReference>
<feature type="compositionally biased region" description="Polar residues" evidence="1">
    <location>
        <begin position="81"/>
        <end position="96"/>
    </location>
</feature>